<feature type="compositionally biased region" description="Low complexity" evidence="1">
    <location>
        <begin position="68"/>
        <end position="79"/>
    </location>
</feature>
<dbReference type="EMBL" id="VIEB01000134">
    <property type="protein sequence ID" value="TQE04784.1"/>
    <property type="molecule type" value="Genomic_DNA"/>
</dbReference>
<accession>A0A540N181</accession>
<keyword evidence="2" id="KW-0472">Membrane</keyword>
<comment type="caution">
    <text evidence="3">The sequence shown here is derived from an EMBL/GenBank/DDBJ whole genome shotgun (WGS) entry which is preliminary data.</text>
</comment>
<evidence type="ECO:0000313" key="3">
    <source>
        <dbReference type="EMBL" id="TQE04784.1"/>
    </source>
</evidence>
<name>A0A540N181_MALBA</name>
<dbReference type="AlphaFoldDB" id="A0A540N181"/>
<organism evidence="3 4">
    <name type="scientific">Malus baccata</name>
    <name type="common">Siberian crab apple</name>
    <name type="synonym">Pyrus baccata</name>
    <dbReference type="NCBI Taxonomy" id="106549"/>
    <lineage>
        <taxon>Eukaryota</taxon>
        <taxon>Viridiplantae</taxon>
        <taxon>Streptophyta</taxon>
        <taxon>Embryophyta</taxon>
        <taxon>Tracheophyta</taxon>
        <taxon>Spermatophyta</taxon>
        <taxon>Magnoliopsida</taxon>
        <taxon>eudicotyledons</taxon>
        <taxon>Gunneridae</taxon>
        <taxon>Pentapetalae</taxon>
        <taxon>rosids</taxon>
        <taxon>fabids</taxon>
        <taxon>Rosales</taxon>
        <taxon>Rosaceae</taxon>
        <taxon>Amygdaloideae</taxon>
        <taxon>Maleae</taxon>
        <taxon>Malus</taxon>
    </lineage>
</organism>
<dbReference type="Proteomes" id="UP000315295">
    <property type="component" value="Unassembled WGS sequence"/>
</dbReference>
<proteinExistence type="predicted"/>
<feature type="transmembrane region" description="Helical" evidence="2">
    <location>
        <begin position="109"/>
        <end position="128"/>
    </location>
</feature>
<keyword evidence="4" id="KW-1185">Reference proteome</keyword>
<evidence type="ECO:0000256" key="1">
    <source>
        <dbReference type="SAM" id="MobiDB-lite"/>
    </source>
</evidence>
<sequence length="164" mass="18327">MIASPPSDIPLPYCIASPHRDLPMPIIAGRSDKRHLADRPKKPRRGSPTIFGTTLRPMQWQSAPPTFGSASGDGSNNSSQAWRPEFTKRDGSFVTLGDDLWGNANTITAMARGLLILMMPVALKWLYFKGKNQMDWLLGWNPLALNSSRSESVRLEFTNMRKRS</sequence>
<protein>
    <submittedName>
        <fullName evidence="3">Uncharacterized protein</fullName>
    </submittedName>
</protein>
<evidence type="ECO:0000313" key="4">
    <source>
        <dbReference type="Proteomes" id="UP000315295"/>
    </source>
</evidence>
<keyword evidence="2" id="KW-0812">Transmembrane</keyword>
<evidence type="ECO:0000256" key="2">
    <source>
        <dbReference type="SAM" id="Phobius"/>
    </source>
</evidence>
<reference evidence="3 4" key="1">
    <citation type="journal article" date="2019" name="G3 (Bethesda)">
        <title>Sequencing of a Wild Apple (Malus baccata) Genome Unravels the Differences Between Cultivated and Wild Apple Species Regarding Disease Resistance and Cold Tolerance.</title>
        <authorList>
            <person name="Chen X."/>
        </authorList>
    </citation>
    <scope>NUCLEOTIDE SEQUENCE [LARGE SCALE GENOMIC DNA]</scope>
    <source>
        <strain evidence="4">cv. Shandingzi</strain>
        <tissue evidence="3">Leaves</tissue>
    </source>
</reference>
<feature type="region of interest" description="Disordered" evidence="1">
    <location>
        <begin position="29"/>
        <end position="83"/>
    </location>
</feature>
<keyword evidence="2" id="KW-1133">Transmembrane helix</keyword>
<feature type="compositionally biased region" description="Basic and acidic residues" evidence="1">
    <location>
        <begin position="30"/>
        <end position="40"/>
    </location>
</feature>
<gene>
    <name evidence="3" type="ORF">C1H46_009637</name>
</gene>